<protein>
    <submittedName>
        <fullName evidence="11">Tyrosine recombinase XerC</fullName>
    </submittedName>
</protein>
<dbReference type="AlphaFoldDB" id="A0AA35XIJ2"/>
<dbReference type="PROSITE" id="PS51900">
    <property type="entry name" value="CB"/>
    <property type="match status" value="1"/>
</dbReference>
<keyword evidence="4" id="KW-0159">Chromosome partition</keyword>
<proteinExistence type="inferred from homology"/>
<evidence type="ECO:0000256" key="4">
    <source>
        <dbReference type="ARBA" id="ARBA00022829"/>
    </source>
</evidence>
<dbReference type="InterPro" id="IPR011010">
    <property type="entry name" value="DNA_brk_join_enz"/>
</dbReference>
<dbReference type="GO" id="GO:0003677">
    <property type="term" value="F:DNA binding"/>
    <property type="evidence" value="ECO:0007669"/>
    <property type="project" value="UniProtKB-KW"/>
</dbReference>
<dbReference type="InterPro" id="IPR002104">
    <property type="entry name" value="Integrase_catalytic"/>
</dbReference>
<evidence type="ECO:0000313" key="12">
    <source>
        <dbReference type="Proteomes" id="UP001174909"/>
    </source>
</evidence>
<keyword evidence="12" id="KW-1185">Reference proteome</keyword>
<name>A0AA35XIJ2_GEOBA</name>
<evidence type="ECO:0000313" key="11">
    <source>
        <dbReference type="EMBL" id="CAI8052825.1"/>
    </source>
</evidence>
<evidence type="ECO:0000256" key="6">
    <source>
        <dbReference type="ARBA" id="ARBA00023125"/>
    </source>
</evidence>
<comment type="subcellular location">
    <subcellularLocation>
        <location evidence="1">Cytoplasm</location>
    </subcellularLocation>
</comment>
<dbReference type="InterPro" id="IPR013762">
    <property type="entry name" value="Integrase-like_cat_sf"/>
</dbReference>
<accession>A0AA35XIJ2</accession>
<dbReference type="GO" id="GO:0006310">
    <property type="term" value="P:DNA recombination"/>
    <property type="evidence" value="ECO:0007669"/>
    <property type="project" value="UniProtKB-KW"/>
</dbReference>
<keyword evidence="6" id="KW-0238">DNA-binding</keyword>
<evidence type="ECO:0000259" key="10">
    <source>
        <dbReference type="PROSITE" id="PS51900"/>
    </source>
</evidence>
<keyword evidence="7" id="KW-0233">DNA recombination</keyword>
<dbReference type="InterPro" id="IPR023009">
    <property type="entry name" value="Tyrosine_recombinase_XerC/XerD"/>
</dbReference>
<dbReference type="EMBL" id="CASHTH010004041">
    <property type="protein sequence ID" value="CAI8052825.1"/>
    <property type="molecule type" value="Genomic_DNA"/>
</dbReference>
<dbReference type="HAMAP" id="MF_01808">
    <property type="entry name" value="Recomb_XerC_XerD"/>
    <property type="match status" value="1"/>
</dbReference>
<evidence type="ECO:0000256" key="8">
    <source>
        <dbReference type="ARBA" id="ARBA00023306"/>
    </source>
</evidence>
<dbReference type="InterPro" id="IPR044068">
    <property type="entry name" value="CB"/>
</dbReference>
<dbReference type="GO" id="GO:0051301">
    <property type="term" value="P:cell division"/>
    <property type="evidence" value="ECO:0007669"/>
    <property type="project" value="UniProtKB-KW"/>
</dbReference>
<dbReference type="PANTHER" id="PTHR30349:SF81">
    <property type="entry name" value="TYROSINE RECOMBINASE XERC"/>
    <property type="match status" value="1"/>
</dbReference>
<organism evidence="11 12">
    <name type="scientific">Geodia barretti</name>
    <name type="common">Barrett's horny sponge</name>
    <dbReference type="NCBI Taxonomy" id="519541"/>
    <lineage>
        <taxon>Eukaryota</taxon>
        <taxon>Metazoa</taxon>
        <taxon>Porifera</taxon>
        <taxon>Demospongiae</taxon>
        <taxon>Heteroscleromorpha</taxon>
        <taxon>Tetractinellida</taxon>
        <taxon>Astrophorina</taxon>
        <taxon>Geodiidae</taxon>
        <taxon>Geodia</taxon>
    </lineage>
</organism>
<dbReference type="Gene3D" id="1.10.443.10">
    <property type="entry name" value="Intergrase catalytic core"/>
    <property type="match status" value="1"/>
</dbReference>
<comment type="caution">
    <text evidence="11">The sequence shown here is derived from an EMBL/GenBank/DDBJ whole genome shotgun (WGS) entry which is preliminary data.</text>
</comment>
<keyword evidence="5" id="KW-0229">DNA integration</keyword>
<dbReference type="Proteomes" id="UP001174909">
    <property type="component" value="Unassembled WGS sequence"/>
</dbReference>
<evidence type="ECO:0000259" key="9">
    <source>
        <dbReference type="PROSITE" id="PS51898"/>
    </source>
</evidence>
<reference evidence="11" key="1">
    <citation type="submission" date="2023-03" db="EMBL/GenBank/DDBJ databases">
        <authorList>
            <person name="Steffen K."/>
            <person name="Cardenas P."/>
        </authorList>
    </citation>
    <scope>NUCLEOTIDE SEQUENCE</scope>
</reference>
<dbReference type="PANTHER" id="PTHR30349">
    <property type="entry name" value="PHAGE INTEGRASE-RELATED"/>
    <property type="match status" value="1"/>
</dbReference>
<gene>
    <name evidence="11" type="ORF">GBAR_LOCUS28905</name>
</gene>
<dbReference type="InterPro" id="IPR004107">
    <property type="entry name" value="Integrase_SAM-like_N"/>
</dbReference>
<feature type="domain" description="Tyr recombinase" evidence="9">
    <location>
        <begin position="100"/>
        <end position="280"/>
    </location>
</feature>
<sequence length="295" mass="32743">MVDTFIAYLRAVRHSSPATVRAYRREVERFLRSVGTDDPRSVDTAAVRRYIASLLRDGLGPRSVNRAVSAVRSFYRFLRRYDGDTPDPTAGLRGLRADSRLPVFLFEDEAAAVLEVPGEGLLAARDAALLELLYATGCRVAEVAALRLDDVQIDARTARVTGKGGKQRMVYLTQPSVDSLQAYLRHRFTAHPESRSEPAVFLNRRGGALSDRGMRLAVSRYRHQVGKPMSPHTFRHSFATHLLNGGADIRTVQELLGHASLSTTQVYTHTSVDRLRDVYAVAHPHAGRRRSDAAP</sequence>
<keyword evidence="3" id="KW-0132">Cell division</keyword>
<keyword evidence="2" id="KW-0963">Cytoplasm</keyword>
<dbReference type="Gene3D" id="1.10.150.130">
    <property type="match status" value="1"/>
</dbReference>
<feature type="domain" description="Core-binding (CB)" evidence="10">
    <location>
        <begin position="1"/>
        <end position="79"/>
    </location>
</feature>
<evidence type="ECO:0000256" key="1">
    <source>
        <dbReference type="ARBA" id="ARBA00004496"/>
    </source>
</evidence>
<dbReference type="GO" id="GO:0007059">
    <property type="term" value="P:chromosome segregation"/>
    <property type="evidence" value="ECO:0007669"/>
    <property type="project" value="UniProtKB-KW"/>
</dbReference>
<evidence type="ECO:0000256" key="3">
    <source>
        <dbReference type="ARBA" id="ARBA00022618"/>
    </source>
</evidence>
<keyword evidence="8" id="KW-0131">Cell cycle</keyword>
<evidence type="ECO:0000256" key="5">
    <source>
        <dbReference type="ARBA" id="ARBA00022908"/>
    </source>
</evidence>
<dbReference type="InterPro" id="IPR010998">
    <property type="entry name" value="Integrase_recombinase_N"/>
</dbReference>
<dbReference type="PROSITE" id="PS51898">
    <property type="entry name" value="TYR_RECOMBINASE"/>
    <property type="match status" value="1"/>
</dbReference>
<dbReference type="GO" id="GO:0005737">
    <property type="term" value="C:cytoplasm"/>
    <property type="evidence" value="ECO:0007669"/>
    <property type="project" value="UniProtKB-SubCell"/>
</dbReference>
<dbReference type="Pfam" id="PF00589">
    <property type="entry name" value="Phage_integrase"/>
    <property type="match status" value="1"/>
</dbReference>
<evidence type="ECO:0000256" key="7">
    <source>
        <dbReference type="ARBA" id="ARBA00023172"/>
    </source>
</evidence>
<dbReference type="Pfam" id="PF02899">
    <property type="entry name" value="Phage_int_SAM_1"/>
    <property type="match status" value="1"/>
</dbReference>
<dbReference type="SUPFAM" id="SSF56349">
    <property type="entry name" value="DNA breaking-rejoining enzymes"/>
    <property type="match status" value="1"/>
</dbReference>
<dbReference type="InterPro" id="IPR050090">
    <property type="entry name" value="Tyrosine_recombinase_XerCD"/>
</dbReference>
<evidence type="ECO:0000256" key="2">
    <source>
        <dbReference type="ARBA" id="ARBA00022490"/>
    </source>
</evidence>
<dbReference type="GO" id="GO:0015074">
    <property type="term" value="P:DNA integration"/>
    <property type="evidence" value="ECO:0007669"/>
    <property type="project" value="UniProtKB-KW"/>
</dbReference>